<dbReference type="PIRSF" id="PIRSF028408">
    <property type="entry name" value="UCP028408"/>
    <property type="match status" value="1"/>
</dbReference>
<feature type="domain" description="Wadjet protein JetD C-terminal" evidence="1">
    <location>
        <begin position="207"/>
        <end position="388"/>
    </location>
</feature>
<evidence type="ECO:0000259" key="1">
    <source>
        <dbReference type="Pfam" id="PF09983"/>
    </source>
</evidence>
<dbReference type="OrthoDB" id="322908at2"/>
<dbReference type="Pfam" id="PF09983">
    <property type="entry name" value="JetD_C"/>
    <property type="match status" value="1"/>
</dbReference>
<accession>A0A8J3E9T3</accession>
<dbReference type="InterPro" id="IPR014544">
    <property type="entry name" value="UCP028408"/>
</dbReference>
<dbReference type="InterPro" id="IPR024537">
    <property type="entry name" value="DUF3322"/>
</dbReference>
<dbReference type="RefSeq" id="WP_117003241.1">
    <property type="nucleotide sequence ID" value="NZ_BMJS01000023.1"/>
</dbReference>
<comment type="caution">
    <text evidence="3">The sequence shown here is derived from an EMBL/GenBank/DDBJ whole genome shotgun (WGS) entry which is preliminary data.</text>
</comment>
<evidence type="ECO:0000313" key="4">
    <source>
        <dbReference type="Proteomes" id="UP000636949"/>
    </source>
</evidence>
<keyword evidence="4" id="KW-1185">Reference proteome</keyword>
<proteinExistence type="predicted"/>
<dbReference type="Pfam" id="PF11795">
    <property type="entry name" value="DUF3322"/>
    <property type="match status" value="1"/>
</dbReference>
<feature type="domain" description="DUF3322" evidence="2">
    <location>
        <begin position="6"/>
        <end position="185"/>
    </location>
</feature>
<gene>
    <name evidence="3" type="ORF">GCM10010995_19160</name>
</gene>
<evidence type="ECO:0008006" key="5">
    <source>
        <dbReference type="Google" id="ProtNLM"/>
    </source>
</evidence>
<evidence type="ECO:0000259" key="2">
    <source>
        <dbReference type="Pfam" id="PF11795"/>
    </source>
</evidence>
<protein>
    <recommendedName>
        <fullName evidence="5">Wadjet protein JetD C-terminal domain-containing protein</fullName>
    </recommendedName>
</protein>
<dbReference type="EMBL" id="BMJS01000023">
    <property type="protein sequence ID" value="GGG01860.1"/>
    <property type="molecule type" value="Genomic_DNA"/>
</dbReference>
<dbReference type="Proteomes" id="UP000636949">
    <property type="component" value="Unassembled WGS sequence"/>
</dbReference>
<dbReference type="InterPro" id="IPR024534">
    <property type="entry name" value="JetD_C"/>
</dbReference>
<reference evidence="3" key="1">
    <citation type="journal article" date="2014" name="Int. J. Syst. Evol. Microbiol.">
        <title>Complete genome sequence of Corynebacterium casei LMG S-19264T (=DSM 44701T), isolated from a smear-ripened cheese.</title>
        <authorList>
            <consortium name="US DOE Joint Genome Institute (JGI-PGF)"/>
            <person name="Walter F."/>
            <person name="Albersmeier A."/>
            <person name="Kalinowski J."/>
            <person name="Ruckert C."/>
        </authorList>
    </citation>
    <scope>NUCLEOTIDE SEQUENCE</scope>
    <source>
        <strain evidence="3">CGMCC 1.15758</strain>
    </source>
</reference>
<name>A0A8J3E9T3_9GAMM</name>
<reference evidence="3" key="2">
    <citation type="submission" date="2020-09" db="EMBL/GenBank/DDBJ databases">
        <authorList>
            <person name="Sun Q."/>
            <person name="Zhou Y."/>
        </authorList>
    </citation>
    <scope>NUCLEOTIDE SEQUENCE</scope>
    <source>
        <strain evidence="3">CGMCC 1.15758</strain>
    </source>
</reference>
<evidence type="ECO:0000313" key="3">
    <source>
        <dbReference type="EMBL" id="GGG01860.1"/>
    </source>
</evidence>
<organism evidence="3 4">
    <name type="scientific">Cysteiniphilum litorale</name>
    <dbReference type="NCBI Taxonomy" id="2056700"/>
    <lineage>
        <taxon>Bacteria</taxon>
        <taxon>Pseudomonadati</taxon>
        <taxon>Pseudomonadota</taxon>
        <taxon>Gammaproteobacteria</taxon>
        <taxon>Thiotrichales</taxon>
        <taxon>Fastidiosibacteraceae</taxon>
        <taxon>Cysteiniphilum</taxon>
    </lineage>
</organism>
<dbReference type="AlphaFoldDB" id="A0A8J3E9T3"/>
<sequence>MQWTTPKCLRKEALKLWNSGALLRSILADESYFPKRLSFKKPNTQELVDRFDEVRKWIAEIKAHHYPDIDFKTINHRILGENTIPCGASIPDLESAVKWLGKFQAYQQFSKMITYTRQFQPELLLWLEKYPLKALEIADDWSRLLKVIDWLKKNPNPNIYLRQVDIATVDTKFIERNKALLVQMLPLVLTERDLSLLNSRNFEKQLGFKTKPLFVRFRLLDQQLQFILGKQQDFTLADNDFKELISLPQIQHSLKNVFITENEINFLSFPQLTNSMVIFGAGYGFDHLAKVSWLNDMNIYYWGDIDTHGFAILDQLRAKFPKVKSLLMDQETLLAHSEFWGVEPKPEHRKLLRLTVDEEHLYQQLVGNTYTQNLRLEQEKISYSSVMHAIARLSNGSQ</sequence>